<reference evidence="2 3" key="1">
    <citation type="submission" date="2017-07" db="EMBL/GenBank/DDBJ databases">
        <authorList>
            <person name="Talla V."/>
            <person name="Backstrom N."/>
        </authorList>
    </citation>
    <scope>NUCLEOTIDE SEQUENCE [LARGE SCALE GENOMIC DNA]</scope>
</reference>
<dbReference type="EMBL" id="FZQP02002226">
    <property type="protein sequence ID" value="VVC95198.1"/>
    <property type="molecule type" value="Genomic_DNA"/>
</dbReference>
<organism evidence="2 3">
    <name type="scientific">Leptidea sinapis</name>
    <dbReference type="NCBI Taxonomy" id="189913"/>
    <lineage>
        <taxon>Eukaryota</taxon>
        <taxon>Metazoa</taxon>
        <taxon>Ecdysozoa</taxon>
        <taxon>Arthropoda</taxon>
        <taxon>Hexapoda</taxon>
        <taxon>Insecta</taxon>
        <taxon>Pterygota</taxon>
        <taxon>Neoptera</taxon>
        <taxon>Endopterygota</taxon>
        <taxon>Lepidoptera</taxon>
        <taxon>Glossata</taxon>
        <taxon>Ditrysia</taxon>
        <taxon>Papilionoidea</taxon>
        <taxon>Pieridae</taxon>
        <taxon>Dismorphiinae</taxon>
        <taxon>Leptidea</taxon>
    </lineage>
</organism>
<feature type="transmembrane region" description="Helical" evidence="1">
    <location>
        <begin position="41"/>
        <end position="59"/>
    </location>
</feature>
<protein>
    <recommendedName>
        <fullName evidence="4">Monocarboxylate transporter</fullName>
    </recommendedName>
</protein>
<evidence type="ECO:0000313" key="2">
    <source>
        <dbReference type="EMBL" id="VVC95198.1"/>
    </source>
</evidence>
<gene>
    <name evidence="2" type="ORF">LSINAPIS_LOCUS6972</name>
</gene>
<dbReference type="Proteomes" id="UP000324832">
    <property type="component" value="Unassembled WGS sequence"/>
</dbReference>
<keyword evidence="1" id="KW-1133">Transmembrane helix</keyword>
<evidence type="ECO:0000256" key="1">
    <source>
        <dbReference type="SAM" id="Phobius"/>
    </source>
</evidence>
<evidence type="ECO:0008006" key="4">
    <source>
        <dbReference type="Google" id="ProtNLM"/>
    </source>
</evidence>
<name>A0A5E4QDQ2_9NEOP</name>
<dbReference type="AlphaFoldDB" id="A0A5E4QDQ2"/>
<keyword evidence="1" id="KW-0812">Transmembrane</keyword>
<keyword evidence="1" id="KW-0472">Membrane</keyword>
<proteinExistence type="predicted"/>
<sequence length="86" mass="9155">MPVVASMCVSRSVVRGIMSGKSSISRDSDDKRYDLVPPEGGWGYAVCVGLSVIFIAGTAHQPVFGFIYNDFLNDLGVGTGAVSRRI</sequence>
<evidence type="ECO:0000313" key="3">
    <source>
        <dbReference type="Proteomes" id="UP000324832"/>
    </source>
</evidence>
<accession>A0A5E4QDQ2</accession>
<keyword evidence="3" id="KW-1185">Reference proteome</keyword>